<feature type="compositionally biased region" description="Polar residues" evidence="1">
    <location>
        <begin position="728"/>
        <end position="741"/>
    </location>
</feature>
<gene>
    <name evidence="2" type="ORF">EXIGLDRAFT_779158</name>
</gene>
<evidence type="ECO:0000256" key="1">
    <source>
        <dbReference type="SAM" id="MobiDB-lite"/>
    </source>
</evidence>
<organism evidence="2 3">
    <name type="scientific">Exidia glandulosa HHB12029</name>
    <dbReference type="NCBI Taxonomy" id="1314781"/>
    <lineage>
        <taxon>Eukaryota</taxon>
        <taxon>Fungi</taxon>
        <taxon>Dikarya</taxon>
        <taxon>Basidiomycota</taxon>
        <taxon>Agaricomycotina</taxon>
        <taxon>Agaricomycetes</taxon>
        <taxon>Auriculariales</taxon>
        <taxon>Exidiaceae</taxon>
        <taxon>Exidia</taxon>
    </lineage>
</organism>
<feature type="compositionally biased region" description="Basic and acidic residues" evidence="1">
    <location>
        <begin position="478"/>
        <end position="490"/>
    </location>
</feature>
<name>A0A165C729_EXIGL</name>
<evidence type="ECO:0000313" key="2">
    <source>
        <dbReference type="EMBL" id="KZV81937.1"/>
    </source>
</evidence>
<accession>A0A165C729</accession>
<proteinExistence type="predicted"/>
<feature type="region of interest" description="Disordered" evidence="1">
    <location>
        <begin position="681"/>
        <end position="762"/>
    </location>
</feature>
<feature type="region of interest" description="Disordered" evidence="1">
    <location>
        <begin position="335"/>
        <end position="459"/>
    </location>
</feature>
<dbReference type="EMBL" id="KV426356">
    <property type="protein sequence ID" value="KZV81937.1"/>
    <property type="molecule type" value="Genomic_DNA"/>
</dbReference>
<feature type="compositionally biased region" description="Pro residues" evidence="1">
    <location>
        <begin position="363"/>
        <end position="398"/>
    </location>
</feature>
<reference evidence="2 3" key="1">
    <citation type="journal article" date="2016" name="Mol. Biol. Evol.">
        <title>Comparative Genomics of Early-Diverging Mushroom-Forming Fungi Provides Insights into the Origins of Lignocellulose Decay Capabilities.</title>
        <authorList>
            <person name="Nagy L.G."/>
            <person name="Riley R."/>
            <person name="Tritt A."/>
            <person name="Adam C."/>
            <person name="Daum C."/>
            <person name="Floudas D."/>
            <person name="Sun H."/>
            <person name="Yadav J.S."/>
            <person name="Pangilinan J."/>
            <person name="Larsson K.H."/>
            <person name="Matsuura K."/>
            <person name="Barry K."/>
            <person name="Labutti K."/>
            <person name="Kuo R."/>
            <person name="Ohm R.A."/>
            <person name="Bhattacharya S.S."/>
            <person name="Shirouzu T."/>
            <person name="Yoshinaga Y."/>
            <person name="Martin F.M."/>
            <person name="Grigoriev I.V."/>
            <person name="Hibbett D.S."/>
        </authorList>
    </citation>
    <scope>NUCLEOTIDE SEQUENCE [LARGE SCALE GENOMIC DNA]</scope>
    <source>
        <strain evidence="2 3">HHB12029</strain>
    </source>
</reference>
<feature type="region of interest" description="Disordered" evidence="1">
    <location>
        <begin position="84"/>
        <end position="106"/>
    </location>
</feature>
<evidence type="ECO:0000313" key="3">
    <source>
        <dbReference type="Proteomes" id="UP000077266"/>
    </source>
</evidence>
<feature type="compositionally biased region" description="Low complexity" evidence="1">
    <location>
        <begin position="345"/>
        <end position="355"/>
    </location>
</feature>
<protein>
    <submittedName>
        <fullName evidence="2">Uncharacterized protein</fullName>
    </submittedName>
</protein>
<dbReference type="Proteomes" id="UP000077266">
    <property type="component" value="Unassembled WGS sequence"/>
</dbReference>
<feature type="compositionally biased region" description="Polar residues" evidence="1">
    <location>
        <begin position="681"/>
        <end position="691"/>
    </location>
</feature>
<dbReference type="OrthoDB" id="2677857at2759"/>
<dbReference type="InParanoid" id="A0A165C729"/>
<sequence length="807" mass="87007">MVHPVWTTAEQRQFLESHRAAWRTATEAGKDATKTFFAGLYGPWFEQWPSSSEPFDRPKGGRRNEVEVRQQAIRTWYTRYGHLDGSNTSASSRSNKQTGKKQVKTELHRQQALNATGATGDDAEVSNSAVLAALATPTVTFRPPKLLIGKKLSTAQIFSTLYHGQELKTRVEEEFAREQKEYQSKLDADPCCDAKKPTKIATNNRVTAQRWSEIEAEITSNVASEATQAIHEAVTRAVKDHGDGGTKTSELLQAYAIDNAGALTDDVARGVKAMFPESFCCSVFVAGKTESGMHVFHAHFGANEKGQGLAHAQEELVAAFGQGMATFALERATHLKRGKGKKKQPQTSTPASSPPVGQALDAPAPPTPRHAPAPPTPDQAPTLPYQPPTPTPSAPSPSPEHRTPIHVTEADSPRGDGDVEDTADLQGSSRSSTPTPPSEALTPLSPTSHSPLKDSDRSVGLLNIHGRPFKLRAQLPRRVPDNSPDSREESPTQLLAPGARVTLDSEAVPLLSHNVDQVDEDTEESTRPDWLSAEHVARLSGELGLHGRPLLDAFLAGEARAIDGKLPRFSAIKRPTQVADWVRDMRRLTYKPTGTDTQKYRDSVVAWYTASCGARSIGSRERVLSLEAMQRTGLNGVYSLVTAIAWWIAHGGIDAKSSDGHSARVLVDDLTWILTQPVSHTDTDPALSSTHKACAEPANTPKVTTSKPVASSSRSTRASAAAMEASSGVKTRTAQKRTMTDAQLEGPSAPKRVKASSASSRVLRHTRSALVCTTSLVPVSLFAALSAAYAPPPRHSTHPSTPRVTDS</sequence>
<dbReference type="AlphaFoldDB" id="A0A165C729"/>
<feature type="compositionally biased region" description="Polar residues" evidence="1">
    <location>
        <begin position="85"/>
        <end position="97"/>
    </location>
</feature>
<keyword evidence="3" id="KW-1185">Reference proteome</keyword>
<feature type="region of interest" description="Disordered" evidence="1">
    <location>
        <begin position="472"/>
        <end position="493"/>
    </location>
</feature>
<feature type="compositionally biased region" description="Basic residues" evidence="1">
    <location>
        <begin position="335"/>
        <end position="344"/>
    </location>
</feature>
<feature type="compositionally biased region" description="Basic and acidic residues" evidence="1">
    <location>
        <begin position="399"/>
        <end position="417"/>
    </location>
</feature>
<feature type="compositionally biased region" description="Low complexity" evidence="1">
    <location>
        <begin position="710"/>
        <end position="727"/>
    </location>
</feature>